<evidence type="ECO:0000313" key="1">
    <source>
        <dbReference type="EMBL" id="KAJ8444115.1"/>
    </source>
</evidence>
<sequence>MELWISKIDRNTAPLEACRVFVPEHRYSHPARMRLLKMVTFMDKTTRGRRYLHVQSSENDIDEVDTKLLIRSSATSLCKSDGVGSPSSLPWWSKKKKTGEIFLPSSDFIAKANLSSHQLLCHNIEFGHKLWIRLPLHGEFSCKSLYWEWLEDILACCKDKLTTLHLFDALYASLFLSDRCSDLIRAGCEYRCPETNTRYASKGEVSLSIFDIHSSLELSLSGRLCDTMKLFLPNWNSQINFPQVHLSIHCLPQTYARY</sequence>
<gene>
    <name evidence="1" type="ORF">Cgig2_005796</name>
</gene>
<name>A0A9Q1KJJ3_9CARY</name>
<dbReference type="OrthoDB" id="1642709at2759"/>
<accession>A0A9Q1KJJ3</accession>
<keyword evidence="2" id="KW-1185">Reference proteome</keyword>
<comment type="caution">
    <text evidence="1">The sequence shown here is derived from an EMBL/GenBank/DDBJ whole genome shotgun (WGS) entry which is preliminary data.</text>
</comment>
<organism evidence="1 2">
    <name type="scientific">Carnegiea gigantea</name>
    <dbReference type="NCBI Taxonomy" id="171969"/>
    <lineage>
        <taxon>Eukaryota</taxon>
        <taxon>Viridiplantae</taxon>
        <taxon>Streptophyta</taxon>
        <taxon>Embryophyta</taxon>
        <taxon>Tracheophyta</taxon>
        <taxon>Spermatophyta</taxon>
        <taxon>Magnoliopsida</taxon>
        <taxon>eudicotyledons</taxon>
        <taxon>Gunneridae</taxon>
        <taxon>Pentapetalae</taxon>
        <taxon>Caryophyllales</taxon>
        <taxon>Cactineae</taxon>
        <taxon>Cactaceae</taxon>
        <taxon>Cactoideae</taxon>
        <taxon>Echinocereeae</taxon>
        <taxon>Carnegiea</taxon>
    </lineage>
</organism>
<dbReference type="Proteomes" id="UP001153076">
    <property type="component" value="Unassembled WGS sequence"/>
</dbReference>
<proteinExistence type="predicted"/>
<protein>
    <submittedName>
        <fullName evidence="1">Uncharacterized protein</fullName>
    </submittedName>
</protein>
<reference evidence="1" key="1">
    <citation type="submission" date="2022-04" db="EMBL/GenBank/DDBJ databases">
        <title>Carnegiea gigantea Genome sequencing and assembly v2.</title>
        <authorList>
            <person name="Copetti D."/>
            <person name="Sanderson M.J."/>
            <person name="Burquez A."/>
            <person name="Wojciechowski M.F."/>
        </authorList>
    </citation>
    <scope>NUCLEOTIDE SEQUENCE</scope>
    <source>
        <strain evidence="1">SGP5-SGP5p</strain>
        <tissue evidence="1">Aerial part</tissue>
    </source>
</reference>
<dbReference type="EMBL" id="JAKOGI010000106">
    <property type="protein sequence ID" value="KAJ8444115.1"/>
    <property type="molecule type" value="Genomic_DNA"/>
</dbReference>
<dbReference type="AlphaFoldDB" id="A0A9Q1KJJ3"/>
<evidence type="ECO:0000313" key="2">
    <source>
        <dbReference type="Proteomes" id="UP001153076"/>
    </source>
</evidence>